<comment type="caution">
    <text evidence="3">The sequence shown here is derived from an EMBL/GenBank/DDBJ whole genome shotgun (WGS) entry which is preliminary data.</text>
</comment>
<evidence type="ECO:0000259" key="2">
    <source>
        <dbReference type="Pfam" id="PF01738"/>
    </source>
</evidence>
<keyword evidence="3" id="KW-0378">Hydrolase</keyword>
<evidence type="ECO:0000313" key="3">
    <source>
        <dbReference type="EMBL" id="RKN41243.1"/>
    </source>
</evidence>
<dbReference type="SUPFAM" id="SSF53474">
    <property type="entry name" value="alpha/beta-Hydrolases"/>
    <property type="match status" value="1"/>
</dbReference>
<dbReference type="Proteomes" id="UP000272474">
    <property type="component" value="Unassembled WGS sequence"/>
</dbReference>
<dbReference type="EMBL" id="RBAL01000008">
    <property type="protein sequence ID" value="RKN41243.1"/>
    <property type="molecule type" value="Genomic_DNA"/>
</dbReference>
<organism evidence="3 4">
    <name type="scientific">Streptomyces hoynatensis</name>
    <dbReference type="NCBI Taxonomy" id="1141874"/>
    <lineage>
        <taxon>Bacteria</taxon>
        <taxon>Bacillati</taxon>
        <taxon>Actinomycetota</taxon>
        <taxon>Actinomycetes</taxon>
        <taxon>Kitasatosporales</taxon>
        <taxon>Streptomycetaceae</taxon>
        <taxon>Streptomyces</taxon>
    </lineage>
</organism>
<dbReference type="InterPro" id="IPR002925">
    <property type="entry name" value="Dienelactn_hydro"/>
</dbReference>
<dbReference type="RefSeq" id="WP_120680205.1">
    <property type="nucleotide sequence ID" value="NZ_RBAL01000008.1"/>
</dbReference>
<reference evidence="3 4" key="1">
    <citation type="journal article" date="2014" name="Int. J. Syst. Evol. Microbiol.">
        <title>Streptomyces hoynatensis sp. nov., isolated from deep marine sediment.</title>
        <authorList>
            <person name="Veyisoglu A."/>
            <person name="Sahin N."/>
        </authorList>
    </citation>
    <scope>NUCLEOTIDE SEQUENCE [LARGE SCALE GENOMIC DNA]</scope>
    <source>
        <strain evidence="3 4">KCTC 29097</strain>
    </source>
</reference>
<proteinExistence type="inferred from homology"/>
<accession>A0A3A9YYZ6</accession>
<dbReference type="PANTHER" id="PTHR22946:SF0">
    <property type="entry name" value="DIENELACTONE HYDROLASE DOMAIN-CONTAINING PROTEIN"/>
    <property type="match status" value="1"/>
</dbReference>
<dbReference type="AlphaFoldDB" id="A0A3A9YYZ6"/>
<feature type="domain" description="Dienelactone hydrolase" evidence="2">
    <location>
        <begin position="27"/>
        <end position="235"/>
    </location>
</feature>
<comment type="similarity">
    <text evidence="1">Belongs to the AB hydrolase superfamily.</text>
</comment>
<dbReference type="GO" id="GO:0016787">
    <property type="term" value="F:hydrolase activity"/>
    <property type="evidence" value="ECO:0007669"/>
    <property type="project" value="UniProtKB-KW"/>
</dbReference>
<sequence>MTVHVREVGYSHEGTPLSGVLTLDGDAPVRRPAVLVLHGMEGRSQAQTEFAARLTRWGYAGFAADLFGIGDAGDAARGEPLMNAFLHDRARLLRRMRHLLDVLKEQPEVDPERVAAIGFCFGGLCVLDLARGGASLRAVASFHGVLTPPEQAERPEIRARIAVFHGWDDPYAPPADVLGLARELTERGCDWQLHAYGHAMHSFMAPAADAPEAGIAYDEKAARRAWETCGSFLAESFA</sequence>
<evidence type="ECO:0000313" key="4">
    <source>
        <dbReference type="Proteomes" id="UP000272474"/>
    </source>
</evidence>
<dbReference type="PANTHER" id="PTHR22946">
    <property type="entry name" value="DIENELACTONE HYDROLASE DOMAIN-CONTAINING PROTEIN-RELATED"/>
    <property type="match status" value="1"/>
</dbReference>
<evidence type="ECO:0000256" key="1">
    <source>
        <dbReference type="ARBA" id="ARBA00008645"/>
    </source>
</evidence>
<protein>
    <submittedName>
        <fullName evidence="3">Dienelactone hydrolase family protein</fullName>
    </submittedName>
</protein>
<dbReference type="InterPro" id="IPR050261">
    <property type="entry name" value="FrsA_esterase"/>
</dbReference>
<dbReference type="InterPro" id="IPR029058">
    <property type="entry name" value="AB_hydrolase_fold"/>
</dbReference>
<keyword evidence="4" id="KW-1185">Reference proteome</keyword>
<gene>
    <name evidence="3" type="ORF">D7294_16075</name>
</gene>
<dbReference type="Gene3D" id="3.40.50.1820">
    <property type="entry name" value="alpha/beta hydrolase"/>
    <property type="match status" value="1"/>
</dbReference>
<dbReference type="Pfam" id="PF01738">
    <property type="entry name" value="DLH"/>
    <property type="match status" value="1"/>
</dbReference>
<dbReference type="OrthoDB" id="188362at2"/>
<name>A0A3A9YYZ6_9ACTN</name>